<evidence type="ECO:0000313" key="2">
    <source>
        <dbReference type="Proteomes" id="UP000735302"/>
    </source>
</evidence>
<organism evidence="1 2">
    <name type="scientific">Plakobranchus ocellatus</name>
    <dbReference type="NCBI Taxonomy" id="259542"/>
    <lineage>
        <taxon>Eukaryota</taxon>
        <taxon>Metazoa</taxon>
        <taxon>Spiralia</taxon>
        <taxon>Lophotrochozoa</taxon>
        <taxon>Mollusca</taxon>
        <taxon>Gastropoda</taxon>
        <taxon>Heterobranchia</taxon>
        <taxon>Euthyneura</taxon>
        <taxon>Panpulmonata</taxon>
        <taxon>Sacoglossa</taxon>
        <taxon>Placobranchoidea</taxon>
        <taxon>Plakobranchidae</taxon>
        <taxon>Plakobranchus</taxon>
    </lineage>
</organism>
<reference evidence="1 2" key="1">
    <citation type="journal article" date="2021" name="Elife">
        <title>Chloroplast acquisition without the gene transfer in kleptoplastic sea slugs, Plakobranchus ocellatus.</title>
        <authorList>
            <person name="Maeda T."/>
            <person name="Takahashi S."/>
            <person name="Yoshida T."/>
            <person name="Shimamura S."/>
            <person name="Takaki Y."/>
            <person name="Nagai Y."/>
            <person name="Toyoda A."/>
            <person name="Suzuki Y."/>
            <person name="Arimoto A."/>
            <person name="Ishii H."/>
            <person name="Satoh N."/>
            <person name="Nishiyama T."/>
            <person name="Hasebe M."/>
            <person name="Maruyama T."/>
            <person name="Minagawa J."/>
            <person name="Obokata J."/>
            <person name="Shigenobu S."/>
        </authorList>
    </citation>
    <scope>NUCLEOTIDE SEQUENCE [LARGE SCALE GENOMIC DNA]</scope>
</reference>
<comment type="caution">
    <text evidence="1">The sequence shown here is derived from an EMBL/GenBank/DDBJ whole genome shotgun (WGS) entry which is preliminary data.</text>
</comment>
<accession>A0AAV3Y4M0</accession>
<gene>
    <name evidence="1" type="ORF">PoB_000352400</name>
</gene>
<name>A0AAV3Y4M0_9GAST</name>
<dbReference type="AlphaFoldDB" id="A0AAV3Y4M0"/>
<evidence type="ECO:0000313" key="1">
    <source>
        <dbReference type="EMBL" id="GFN77018.1"/>
    </source>
</evidence>
<proteinExistence type="predicted"/>
<keyword evidence="2" id="KW-1185">Reference proteome</keyword>
<dbReference type="Proteomes" id="UP000735302">
    <property type="component" value="Unassembled WGS sequence"/>
</dbReference>
<protein>
    <submittedName>
        <fullName evidence="1">Uncharacterized protein</fullName>
    </submittedName>
</protein>
<sequence length="181" mass="19373">MCHASVLLPLDWGKMTTGKLFGKNDPWITSFNGLTIAPHNPNPESQGLVAAAVELPLVRTAGLNVDNEDIDDKNPSFKDDPSFVPEIPVFWGSLKRCTVGTKLTAAATAAAALSSGPAVLAGGQLGRSHNKGMAGVNQTTVTQCYTRRLWWRIIALALIRFPWLNPGGCARSDAFTLRGCN</sequence>
<dbReference type="EMBL" id="BLXT01000430">
    <property type="protein sequence ID" value="GFN77018.1"/>
    <property type="molecule type" value="Genomic_DNA"/>
</dbReference>